<evidence type="ECO:0000256" key="5">
    <source>
        <dbReference type="ARBA" id="ARBA00022801"/>
    </source>
</evidence>
<keyword evidence="8" id="KW-0067">ATP-binding</keyword>
<dbReference type="SUPFAM" id="SSF52540">
    <property type="entry name" value="P-loop containing nucleoside triphosphate hydrolases"/>
    <property type="match status" value="2"/>
</dbReference>
<dbReference type="PROSITE" id="PS00518">
    <property type="entry name" value="ZF_RING_1"/>
    <property type="match status" value="1"/>
</dbReference>
<evidence type="ECO:0000256" key="8">
    <source>
        <dbReference type="ARBA" id="ARBA00022840"/>
    </source>
</evidence>
<evidence type="ECO:0000259" key="11">
    <source>
        <dbReference type="PROSITE" id="PS50089"/>
    </source>
</evidence>
<dbReference type="InterPro" id="IPR018957">
    <property type="entry name" value="Znf_C3HC4_RING-type"/>
</dbReference>
<evidence type="ECO:0000256" key="4">
    <source>
        <dbReference type="ARBA" id="ARBA00022771"/>
    </source>
</evidence>
<evidence type="ECO:0000256" key="2">
    <source>
        <dbReference type="ARBA" id="ARBA00022723"/>
    </source>
</evidence>
<keyword evidence="3" id="KW-0547">Nucleotide-binding</keyword>
<dbReference type="GO" id="GO:0008094">
    <property type="term" value="F:ATP-dependent activity, acting on DNA"/>
    <property type="evidence" value="ECO:0007669"/>
    <property type="project" value="TreeGrafter"/>
</dbReference>
<accession>A0A9Q1KSH8</accession>
<dbReference type="AlphaFoldDB" id="A0A9Q1KSH8"/>
<keyword evidence="5" id="KW-0378">Hydrolase</keyword>
<proteinExistence type="inferred from homology"/>
<dbReference type="GO" id="GO:0004386">
    <property type="term" value="F:helicase activity"/>
    <property type="evidence" value="ECO:0007669"/>
    <property type="project" value="UniProtKB-KW"/>
</dbReference>
<feature type="region of interest" description="Disordered" evidence="10">
    <location>
        <begin position="610"/>
        <end position="638"/>
    </location>
</feature>
<evidence type="ECO:0000259" key="12">
    <source>
        <dbReference type="PROSITE" id="PS51192"/>
    </source>
</evidence>
<keyword evidence="7" id="KW-0862">Zinc</keyword>
<dbReference type="Gene3D" id="3.40.50.10810">
    <property type="entry name" value="Tandem AAA-ATPase domain"/>
    <property type="match status" value="2"/>
</dbReference>
<keyword evidence="4 9" id="KW-0863">Zinc-finger</keyword>
<dbReference type="CDD" id="cd18008">
    <property type="entry name" value="DEXDc_SHPRH-like"/>
    <property type="match status" value="1"/>
</dbReference>
<dbReference type="Pfam" id="PF00271">
    <property type="entry name" value="Helicase_C"/>
    <property type="match status" value="1"/>
</dbReference>
<dbReference type="SMART" id="SM00490">
    <property type="entry name" value="HELICc"/>
    <property type="match status" value="1"/>
</dbReference>
<evidence type="ECO:0000256" key="1">
    <source>
        <dbReference type="ARBA" id="ARBA00008438"/>
    </source>
</evidence>
<name>A0A9Q1KSH8_9CARY</name>
<dbReference type="InterPro" id="IPR001650">
    <property type="entry name" value="Helicase_C-like"/>
</dbReference>
<feature type="domain" description="Helicase ATP-binding" evidence="12">
    <location>
        <begin position="457"/>
        <end position="715"/>
    </location>
</feature>
<dbReference type="PANTHER" id="PTHR45626">
    <property type="entry name" value="TRANSCRIPTION TERMINATION FACTOR 2-RELATED"/>
    <property type="match status" value="1"/>
</dbReference>
<reference evidence="14" key="1">
    <citation type="submission" date="2022-04" db="EMBL/GenBank/DDBJ databases">
        <title>Carnegiea gigantea Genome sequencing and assembly v2.</title>
        <authorList>
            <person name="Copetti D."/>
            <person name="Sanderson M.J."/>
            <person name="Burquez A."/>
            <person name="Wojciechowski M.F."/>
        </authorList>
    </citation>
    <scope>NUCLEOTIDE SEQUENCE</scope>
    <source>
        <strain evidence="14">SGP5-SGP5p</strain>
        <tissue evidence="14">Aerial part</tissue>
    </source>
</reference>
<dbReference type="InterPro" id="IPR014001">
    <property type="entry name" value="Helicase_ATP-bd"/>
</dbReference>
<dbReference type="GO" id="GO:0016787">
    <property type="term" value="F:hydrolase activity"/>
    <property type="evidence" value="ECO:0007669"/>
    <property type="project" value="UniProtKB-KW"/>
</dbReference>
<dbReference type="PROSITE" id="PS50089">
    <property type="entry name" value="ZF_RING_2"/>
    <property type="match status" value="1"/>
</dbReference>
<evidence type="ECO:0008006" key="16">
    <source>
        <dbReference type="Google" id="ProtNLM"/>
    </source>
</evidence>
<dbReference type="FunFam" id="3.40.50.10810:FF:000068">
    <property type="entry name" value="SNF2 domain-containing protein / helicase domain-containing protein / zinc finger protein-like protein"/>
    <property type="match status" value="1"/>
</dbReference>
<dbReference type="Gene3D" id="3.30.40.10">
    <property type="entry name" value="Zinc/RING finger domain, C3HC4 (zinc finger)"/>
    <property type="match status" value="1"/>
</dbReference>
<keyword evidence="2" id="KW-0479">Metal-binding</keyword>
<dbReference type="Proteomes" id="UP001153076">
    <property type="component" value="Unassembled WGS sequence"/>
</dbReference>
<dbReference type="SUPFAM" id="SSF57850">
    <property type="entry name" value="RING/U-box"/>
    <property type="match status" value="1"/>
</dbReference>
<evidence type="ECO:0000256" key="7">
    <source>
        <dbReference type="ARBA" id="ARBA00022833"/>
    </source>
</evidence>
<dbReference type="OrthoDB" id="448448at2759"/>
<dbReference type="PROSITE" id="PS51192">
    <property type="entry name" value="HELICASE_ATP_BIND_1"/>
    <property type="match status" value="1"/>
</dbReference>
<evidence type="ECO:0000259" key="13">
    <source>
        <dbReference type="PROSITE" id="PS51194"/>
    </source>
</evidence>
<evidence type="ECO:0000256" key="9">
    <source>
        <dbReference type="PROSITE-ProRule" id="PRU00175"/>
    </source>
</evidence>
<dbReference type="SMART" id="SM00487">
    <property type="entry name" value="DEXDc"/>
    <property type="match status" value="1"/>
</dbReference>
<keyword evidence="6" id="KW-0347">Helicase</keyword>
<feature type="domain" description="RING-type" evidence="11">
    <location>
        <begin position="869"/>
        <end position="905"/>
    </location>
</feature>
<comment type="caution">
    <text evidence="14">The sequence shown here is derived from an EMBL/GenBank/DDBJ whole genome shotgun (WGS) entry which is preliminary data.</text>
</comment>
<dbReference type="InterPro" id="IPR017907">
    <property type="entry name" value="Znf_RING_CS"/>
</dbReference>
<comment type="similarity">
    <text evidence="1">Belongs to the SNF2/RAD54 helicase family. RAD16 subfamily.</text>
</comment>
<dbReference type="Gene3D" id="3.40.50.300">
    <property type="entry name" value="P-loop containing nucleotide triphosphate hydrolases"/>
    <property type="match status" value="1"/>
</dbReference>
<protein>
    <recommendedName>
        <fullName evidence="16">Helicase-like transcription factor CHR28</fullName>
    </recommendedName>
</protein>
<sequence length="1175" mass="129999">MMAAHAKDGFNFGSLNFLFDDDDDDDRLRACVDADSIFGILDEDNKNAPPPPNDPFYPSTEGTQECGSATLVGNHEDPPLQQFARFKVQNYGAVSGNSTETMETPEQLLYTSPLVSGSENGGFQSPYYVYADCVPSAQDWFEDFNISADFPNQGLFGGANYDLMLTTEPTINSVKEIVNNSQDSQSCLENEMVLDAQVGDANITVAEVPVFDFFEGKRPESIIHGNGTINAYDSGSSTTTNEASLEPSLWGLMGQSCEKQAVEVKNEEDNALLKGFGRNASRSSEEAALRYFSFGSDSDARSFLATPEAQHIGVYDGTSVYCHIHAIDRKPIDPVKGVQVASELSLLEGRNEEEDDDLCIIEDMSQPMPLDQCSTHGKSLVSVRRQTFTPECSAITTTFHHSVSAIRLRPTNERLVLQALVQDLCQAKSEATPPDGCLAVALLRHQRIALSWMVQKETTSFRCSGGILADDQGLGKTVSTIALILTERAPSPRTSKETEPRKLRQLETVNLDEDDENQVRKISVDNAGISSEGRPSGGTLIVCPTSVLRQWAEELCHKVTTNANLSVLVYHGSNRTKDPYELAKFDVVLTTYSIISIEVPRQPVVVKDGNEKLESDGDGVSVLSSRKRKHPTTSDKKSLKRIMEQPLLESDSRPLAKVRWFRVVLDEAQSIKNYRTQVAQACWGLRAKRRWCLSGTPIQNAVDDLYSYFRFLKYEPYSVYKSFCSMVKFPINKNPSSGYRKLQAVLKTIMLRRTKATHLDGKPIITLPPKSVKLKKVEFSEEERDFYSRLEADSRAQYQAYAASGTVQQNYVNILLMLLRLRQACDHPLLVQGYDSHVVLKSSIHMAKQLPRQQLIVLLNCLEASLAVCHICSDPPEDAVVSTCCHVFCNQCISEHLSGDEHLCPSTDCKAQLTASSVFSKTTLRTCLADHSSQGGSYISSASVSSDPDLVESQPAGHFDSSKIKAALELLQSLSKPKVIIEPVAHANHLDRPETPLYALDDKSSNASCGLDNAANSSVKAKAIVFSQWTRMLDLLEARLKESSIQYRRLDGTMSVVARDKAVKDFNNLPEVTVMIMSLKAASLGLNMVAACHVLLLDLWWNPTTEDQAIDRAHRIGQTRPVTVVRLTVQDTVEDRILALQQKKRELVASAFGEDETGSHQTRLTVDDLNYLFMA</sequence>
<evidence type="ECO:0000313" key="15">
    <source>
        <dbReference type="Proteomes" id="UP001153076"/>
    </source>
</evidence>
<dbReference type="Pfam" id="PF00097">
    <property type="entry name" value="zf-C3HC4"/>
    <property type="match status" value="1"/>
</dbReference>
<evidence type="ECO:0000256" key="3">
    <source>
        <dbReference type="ARBA" id="ARBA00022741"/>
    </source>
</evidence>
<gene>
    <name evidence="14" type="ORF">Cgig2_028929</name>
</gene>
<keyword evidence="15" id="KW-1185">Reference proteome</keyword>
<dbReference type="InterPro" id="IPR050628">
    <property type="entry name" value="SNF2_RAD54_helicase_TF"/>
</dbReference>
<dbReference type="GO" id="GO:0006281">
    <property type="term" value="P:DNA repair"/>
    <property type="evidence" value="ECO:0007669"/>
    <property type="project" value="TreeGrafter"/>
</dbReference>
<dbReference type="InterPro" id="IPR027417">
    <property type="entry name" value="P-loop_NTPase"/>
</dbReference>
<evidence type="ECO:0000313" key="14">
    <source>
        <dbReference type="EMBL" id="KAJ8448053.1"/>
    </source>
</evidence>
<dbReference type="InterPro" id="IPR049730">
    <property type="entry name" value="SNF2/RAD54-like_C"/>
</dbReference>
<evidence type="ECO:0000256" key="10">
    <source>
        <dbReference type="SAM" id="MobiDB-lite"/>
    </source>
</evidence>
<dbReference type="GO" id="GO:0005524">
    <property type="term" value="F:ATP binding"/>
    <property type="evidence" value="ECO:0007669"/>
    <property type="project" value="UniProtKB-KW"/>
</dbReference>
<dbReference type="CDD" id="cd18793">
    <property type="entry name" value="SF2_C_SNF"/>
    <property type="match status" value="1"/>
</dbReference>
<evidence type="ECO:0000256" key="6">
    <source>
        <dbReference type="ARBA" id="ARBA00022806"/>
    </source>
</evidence>
<dbReference type="Pfam" id="PF00176">
    <property type="entry name" value="SNF2-rel_dom"/>
    <property type="match status" value="1"/>
</dbReference>
<organism evidence="14 15">
    <name type="scientific">Carnegiea gigantea</name>
    <dbReference type="NCBI Taxonomy" id="171969"/>
    <lineage>
        <taxon>Eukaryota</taxon>
        <taxon>Viridiplantae</taxon>
        <taxon>Streptophyta</taxon>
        <taxon>Embryophyta</taxon>
        <taxon>Tracheophyta</taxon>
        <taxon>Spermatophyta</taxon>
        <taxon>Magnoliopsida</taxon>
        <taxon>eudicotyledons</taxon>
        <taxon>Gunneridae</taxon>
        <taxon>Pentapetalae</taxon>
        <taxon>Caryophyllales</taxon>
        <taxon>Cactineae</taxon>
        <taxon>Cactaceae</taxon>
        <taxon>Cactoideae</taxon>
        <taxon>Echinocereeae</taxon>
        <taxon>Carnegiea</taxon>
    </lineage>
</organism>
<dbReference type="SMART" id="SM00184">
    <property type="entry name" value="RING"/>
    <property type="match status" value="1"/>
</dbReference>
<dbReference type="InterPro" id="IPR038718">
    <property type="entry name" value="SNF2-like_sf"/>
</dbReference>
<dbReference type="PROSITE" id="PS51194">
    <property type="entry name" value="HELICASE_CTER"/>
    <property type="match status" value="1"/>
</dbReference>
<dbReference type="PANTHER" id="PTHR45626:SF16">
    <property type="entry name" value="ATP-DEPENDENT HELICASE ULS1"/>
    <property type="match status" value="1"/>
</dbReference>
<dbReference type="GO" id="GO:0008270">
    <property type="term" value="F:zinc ion binding"/>
    <property type="evidence" value="ECO:0007669"/>
    <property type="project" value="UniProtKB-KW"/>
</dbReference>
<dbReference type="GO" id="GO:0005634">
    <property type="term" value="C:nucleus"/>
    <property type="evidence" value="ECO:0007669"/>
    <property type="project" value="TreeGrafter"/>
</dbReference>
<feature type="domain" description="Helicase C-terminal" evidence="13">
    <location>
        <begin position="1010"/>
        <end position="1170"/>
    </location>
</feature>
<dbReference type="InterPro" id="IPR001841">
    <property type="entry name" value="Znf_RING"/>
</dbReference>
<dbReference type="EMBL" id="JAKOGI010000033">
    <property type="protein sequence ID" value="KAJ8448053.1"/>
    <property type="molecule type" value="Genomic_DNA"/>
</dbReference>
<dbReference type="InterPro" id="IPR000330">
    <property type="entry name" value="SNF2_N"/>
</dbReference>
<dbReference type="InterPro" id="IPR013083">
    <property type="entry name" value="Znf_RING/FYVE/PHD"/>
</dbReference>